<dbReference type="PANTHER" id="PTHR42840">
    <property type="entry name" value="NAD(P)-BINDING ROSSMANN-FOLD SUPERFAMILY PROTEIN-RELATED"/>
    <property type="match status" value="1"/>
</dbReference>
<dbReference type="GO" id="GO:0000166">
    <property type="term" value="F:nucleotide binding"/>
    <property type="evidence" value="ECO:0007669"/>
    <property type="project" value="InterPro"/>
</dbReference>
<comment type="similarity">
    <text evidence="1">Belongs to the Gfo/Idh/MocA family.</text>
</comment>
<dbReference type="Pfam" id="PF22725">
    <property type="entry name" value="GFO_IDH_MocA_C3"/>
    <property type="match status" value="1"/>
</dbReference>
<gene>
    <name evidence="6" type="ORF">EEW87_014880</name>
</gene>
<accession>A0A5P8FP40</accession>
<dbReference type="Proteomes" id="UP000271708">
    <property type="component" value="Chromosome"/>
</dbReference>
<evidence type="ECO:0000259" key="4">
    <source>
        <dbReference type="Pfam" id="PF01408"/>
    </source>
</evidence>
<dbReference type="SUPFAM" id="SSF55347">
    <property type="entry name" value="Glyceraldehyde-3-phosphate dehydrogenase-like, C-terminal domain"/>
    <property type="match status" value="1"/>
</dbReference>
<dbReference type="AlphaFoldDB" id="A0A5P8FP40"/>
<dbReference type="RefSeq" id="WP_123093468.1">
    <property type="nucleotide sequence ID" value="NZ_CP044548.2"/>
</dbReference>
<dbReference type="OrthoDB" id="256869at2"/>
<dbReference type="GO" id="GO:0016491">
    <property type="term" value="F:oxidoreductase activity"/>
    <property type="evidence" value="ECO:0007669"/>
    <property type="project" value="UniProtKB-KW"/>
</dbReference>
<organism evidence="6 7">
    <name type="scientific">Janibacter melonis</name>
    <dbReference type="NCBI Taxonomy" id="262209"/>
    <lineage>
        <taxon>Bacteria</taxon>
        <taxon>Bacillati</taxon>
        <taxon>Actinomycetota</taxon>
        <taxon>Actinomycetes</taxon>
        <taxon>Micrococcales</taxon>
        <taxon>Intrasporangiaceae</taxon>
        <taxon>Janibacter</taxon>
    </lineage>
</organism>
<dbReference type="Gene3D" id="3.30.360.10">
    <property type="entry name" value="Dihydrodipicolinate Reductase, domain 2"/>
    <property type="match status" value="1"/>
</dbReference>
<evidence type="ECO:0000313" key="6">
    <source>
        <dbReference type="EMBL" id="QFQ31335.1"/>
    </source>
</evidence>
<dbReference type="PANTHER" id="PTHR42840:SF3">
    <property type="entry name" value="BINDING ROSSMANN FOLD OXIDOREDUCTASE, PUTATIVE (AFU_ORTHOLOGUE AFUA_2G10240)-RELATED"/>
    <property type="match status" value="1"/>
</dbReference>
<reference evidence="6 7" key="1">
    <citation type="submission" date="2019-09" db="EMBL/GenBank/DDBJ databases">
        <title>Complete Genome Sequence of Janibacter melonis M714 with both human health impact and industrial applications.</title>
        <authorList>
            <person name="Jin M."/>
            <person name="Zhao Q.R."/>
        </authorList>
    </citation>
    <scope>NUCLEOTIDE SEQUENCE [LARGE SCALE GENOMIC DNA]</scope>
    <source>
        <strain evidence="6 7">M714</strain>
    </source>
</reference>
<feature type="domain" description="Gfo/Idh/MocA-like oxidoreductase N-terminal" evidence="4">
    <location>
        <begin position="1"/>
        <end position="119"/>
    </location>
</feature>
<evidence type="ECO:0000256" key="1">
    <source>
        <dbReference type="ARBA" id="ARBA00010928"/>
    </source>
</evidence>
<dbReference type="InterPro" id="IPR055170">
    <property type="entry name" value="GFO_IDH_MocA-like_dom"/>
</dbReference>
<keyword evidence="2" id="KW-0560">Oxidoreductase</keyword>
<proteinExistence type="inferred from homology"/>
<dbReference type="InterPro" id="IPR036291">
    <property type="entry name" value="NAD(P)-bd_dom_sf"/>
</dbReference>
<evidence type="ECO:0000256" key="2">
    <source>
        <dbReference type="ARBA" id="ARBA00023002"/>
    </source>
</evidence>
<dbReference type="SUPFAM" id="SSF51735">
    <property type="entry name" value="NAD(P)-binding Rossmann-fold domains"/>
    <property type="match status" value="1"/>
</dbReference>
<name>A0A5P8FP40_9MICO</name>
<evidence type="ECO:0000313" key="7">
    <source>
        <dbReference type="Proteomes" id="UP000271708"/>
    </source>
</evidence>
<keyword evidence="3" id="KW-0520">NAD</keyword>
<dbReference type="Gene3D" id="3.40.50.720">
    <property type="entry name" value="NAD(P)-binding Rossmann-like Domain"/>
    <property type="match status" value="1"/>
</dbReference>
<dbReference type="Pfam" id="PF01408">
    <property type="entry name" value="GFO_IDH_MocA"/>
    <property type="match status" value="1"/>
</dbReference>
<protein>
    <submittedName>
        <fullName evidence="6">Dehydrogenase</fullName>
    </submittedName>
</protein>
<evidence type="ECO:0000256" key="3">
    <source>
        <dbReference type="ARBA" id="ARBA00023027"/>
    </source>
</evidence>
<evidence type="ECO:0000259" key="5">
    <source>
        <dbReference type="Pfam" id="PF22725"/>
    </source>
</evidence>
<dbReference type="EMBL" id="CP044548">
    <property type="protein sequence ID" value="QFQ31335.1"/>
    <property type="molecule type" value="Genomic_DNA"/>
</dbReference>
<dbReference type="InterPro" id="IPR000683">
    <property type="entry name" value="Gfo/Idh/MocA-like_OxRdtase_N"/>
</dbReference>
<dbReference type="GeneID" id="59162475"/>
<dbReference type="KEGG" id="jme:EEW87_014880"/>
<sequence length="341" mass="35344">MRIGLIGLGRIGAFHADTLAALDAVDELVVTDPVGAAVDAVTGRIPKARAVDSPQALLDAGVDGVVVAAATNVHAELLEAALARGVATFCEKPVAGTIGEAVRMQELAAQAGAPVQIGYPRRFDPAFVAARDAVRDGSLGRVHTVRSTTLDPAPPPAAYLAVSGGIFRDCSVHDFDAVRWVTGQEVVSVYAVGVTDPDAPAEMYRDHGDHTSVSTLLTMSDGAIGVVSNTRTNARGYDVRLEVHGVSDAVAAGLDDGLPLRPTQPGVAWPAGPPHTFFMDRLAEAFRVELATFCRVAAGEIPSPCTVDDAMGTAWAAEAATLSAIEGRPVTIAEVQDRALV</sequence>
<feature type="domain" description="GFO/IDH/MocA-like oxidoreductase" evidence="5">
    <location>
        <begin position="127"/>
        <end position="245"/>
    </location>
</feature>